<reference evidence="3 4" key="1">
    <citation type="journal article" date="2017" name="Genome Biol. Evol.">
        <title>Phytophthora megakarya and P. palmivora, closely related causal agents of cacao black pod rot, underwent increases in genome sizes and gene numbers by different mechanisms.</title>
        <authorList>
            <person name="Ali S.S."/>
            <person name="Shao J."/>
            <person name="Lary D.J."/>
            <person name="Kronmiller B."/>
            <person name="Shen D."/>
            <person name="Strem M.D."/>
            <person name="Amoako-Attah I."/>
            <person name="Akrofi A.Y."/>
            <person name="Begoude B.A."/>
            <person name="Ten Hoopen G.M."/>
            <person name="Coulibaly K."/>
            <person name="Kebe B.I."/>
            <person name="Melnick R.L."/>
            <person name="Guiltinan M.J."/>
            <person name="Tyler B.M."/>
            <person name="Meinhardt L.W."/>
            <person name="Bailey B.A."/>
        </authorList>
    </citation>
    <scope>NUCLEOTIDE SEQUENCE [LARGE SCALE GENOMIC DNA]</scope>
    <source>
        <strain evidence="4">sbr112.9</strain>
    </source>
</reference>
<dbReference type="GO" id="GO:0034517">
    <property type="term" value="P:ribophagy"/>
    <property type="evidence" value="ECO:0007669"/>
    <property type="project" value="TreeGrafter"/>
</dbReference>
<dbReference type="GO" id="GO:0034045">
    <property type="term" value="C:phagophore assembly site membrane"/>
    <property type="evidence" value="ECO:0007669"/>
    <property type="project" value="TreeGrafter"/>
</dbReference>
<dbReference type="GO" id="GO:0060090">
    <property type="term" value="F:molecular adaptor activity"/>
    <property type="evidence" value="ECO:0007669"/>
    <property type="project" value="TreeGrafter"/>
</dbReference>
<dbReference type="PANTHER" id="PTHR13222:SF1">
    <property type="entry name" value="RB1-INDUCIBLE COILED-COIL PROTEIN 1"/>
    <property type="match status" value="1"/>
</dbReference>
<dbReference type="GO" id="GO:0000045">
    <property type="term" value="P:autophagosome assembly"/>
    <property type="evidence" value="ECO:0007669"/>
    <property type="project" value="InterPro"/>
</dbReference>
<dbReference type="InterPro" id="IPR040040">
    <property type="entry name" value="ATG11"/>
</dbReference>
<proteinExistence type="predicted"/>
<keyword evidence="1" id="KW-0072">Autophagy</keyword>
<dbReference type="Proteomes" id="UP000237271">
    <property type="component" value="Unassembled WGS sequence"/>
</dbReference>
<dbReference type="GO" id="GO:0034727">
    <property type="term" value="P:piecemeal microautophagy of the nucleus"/>
    <property type="evidence" value="ECO:0007669"/>
    <property type="project" value="TreeGrafter"/>
</dbReference>
<dbReference type="InterPro" id="IPR045326">
    <property type="entry name" value="ATG17-like_dom"/>
</dbReference>
<evidence type="ECO:0000313" key="3">
    <source>
        <dbReference type="EMBL" id="POM79913.1"/>
    </source>
</evidence>
<evidence type="ECO:0000313" key="4">
    <source>
        <dbReference type="Proteomes" id="UP000237271"/>
    </source>
</evidence>
<keyword evidence="4" id="KW-1185">Reference proteome</keyword>
<dbReference type="GO" id="GO:0061709">
    <property type="term" value="P:reticulophagy"/>
    <property type="evidence" value="ECO:0007669"/>
    <property type="project" value="TreeGrafter"/>
</dbReference>
<name>A0A2P4YQ27_9STRA</name>
<accession>A0A2P4YQ27</accession>
<dbReference type="EMBL" id="NCKW01000885">
    <property type="protein sequence ID" value="POM79913.1"/>
    <property type="molecule type" value="Genomic_DNA"/>
</dbReference>
<dbReference type="GO" id="GO:0019901">
    <property type="term" value="F:protein kinase binding"/>
    <property type="evidence" value="ECO:0007669"/>
    <property type="project" value="TreeGrafter"/>
</dbReference>
<feature type="non-terminal residue" evidence="3">
    <location>
        <position position="311"/>
    </location>
</feature>
<evidence type="ECO:0000256" key="1">
    <source>
        <dbReference type="ARBA" id="ARBA00023006"/>
    </source>
</evidence>
<dbReference type="GO" id="GO:1990316">
    <property type="term" value="C:Atg1/ULK1 kinase complex"/>
    <property type="evidence" value="ECO:0007669"/>
    <property type="project" value="TreeGrafter"/>
</dbReference>
<dbReference type="OrthoDB" id="447953at2759"/>
<dbReference type="Pfam" id="PF04108">
    <property type="entry name" value="ATG17_like"/>
    <property type="match status" value="1"/>
</dbReference>
<sequence length="311" mass="34608">MSQQHADEDEEHKARGDVVVRVGDASTGAVHVVALVSAKYELGSKWVKSRLNSSVCSVVVEELREELERLSGVPTGEQILLCGPPFARLDPRRAVEYYGLPGDKEVFLYDRRLLSQETAMPPSTAAVVAPVHVKLPSQPVASSEGSKMLSESSHPMMRALVEYEGYFQLQVSQSEALESGTLANISTSERGAQELQVQERAIAAAVANLDLFKTSMMKHFAPFWADFQATNDKHERLLSQFDSYLEALATVELHPALATEERKTLYDCIPVDKEREWAAQCEQSHTHVRSQVLKLQQVHDEICKEVTDMIS</sequence>
<evidence type="ECO:0000259" key="2">
    <source>
        <dbReference type="Pfam" id="PF04108"/>
    </source>
</evidence>
<feature type="domain" description="Autophagy protein ATG17-like" evidence="2">
    <location>
        <begin position="171"/>
        <end position="309"/>
    </location>
</feature>
<dbReference type="AlphaFoldDB" id="A0A2P4YQ27"/>
<comment type="caution">
    <text evidence="3">The sequence shown here is derived from an EMBL/GenBank/DDBJ whole genome shotgun (WGS) entry which is preliminary data.</text>
</comment>
<dbReference type="PANTHER" id="PTHR13222">
    <property type="entry name" value="RB1-INDUCIBLE COILED-COIL"/>
    <property type="match status" value="1"/>
</dbReference>
<organism evidence="3 4">
    <name type="scientific">Phytophthora palmivora</name>
    <dbReference type="NCBI Taxonomy" id="4796"/>
    <lineage>
        <taxon>Eukaryota</taxon>
        <taxon>Sar</taxon>
        <taxon>Stramenopiles</taxon>
        <taxon>Oomycota</taxon>
        <taxon>Peronosporomycetes</taxon>
        <taxon>Peronosporales</taxon>
        <taxon>Peronosporaceae</taxon>
        <taxon>Phytophthora</taxon>
    </lineage>
</organism>
<gene>
    <name evidence="3" type="ORF">PHPALM_2314</name>
</gene>
<protein>
    <recommendedName>
        <fullName evidence="2">Autophagy protein ATG17-like domain-containing protein</fullName>
    </recommendedName>
</protein>
<dbReference type="GO" id="GO:0000422">
    <property type="term" value="P:autophagy of mitochondrion"/>
    <property type="evidence" value="ECO:0007669"/>
    <property type="project" value="TreeGrafter"/>
</dbReference>